<feature type="domain" description="HpcH/HpaI aldolase/citrate lyase" evidence="4">
    <location>
        <begin position="20"/>
        <end position="245"/>
    </location>
</feature>
<dbReference type="FunFam" id="3.20.20.60:FF:000004">
    <property type="entry name" value="5-keto-4-deoxy-D-glucarate aldolase"/>
    <property type="match status" value="1"/>
</dbReference>
<dbReference type="PANTHER" id="PTHR30502">
    <property type="entry name" value="2-KETO-3-DEOXY-L-RHAMNONATE ALDOLASE"/>
    <property type="match status" value="1"/>
</dbReference>
<dbReference type="SUPFAM" id="SSF51621">
    <property type="entry name" value="Phosphoenolpyruvate/pyruvate domain"/>
    <property type="match status" value="1"/>
</dbReference>
<comment type="similarity">
    <text evidence="1">Belongs to the HpcH/HpaI aldolase family.</text>
</comment>
<keyword evidence="6" id="KW-1185">Reference proteome</keyword>
<gene>
    <name evidence="5" type="ORF">DFR67_107263</name>
</gene>
<keyword evidence="3" id="KW-0456">Lyase</keyword>
<dbReference type="Pfam" id="PF03328">
    <property type="entry name" value="HpcH_HpaI"/>
    <property type="match status" value="1"/>
</dbReference>
<dbReference type="Proteomes" id="UP000247591">
    <property type="component" value="Unassembled WGS sequence"/>
</dbReference>
<dbReference type="InterPro" id="IPR015813">
    <property type="entry name" value="Pyrv/PenolPyrv_kinase-like_dom"/>
</dbReference>
<dbReference type="InterPro" id="IPR040442">
    <property type="entry name" value="Pyrv_kinase-like_dom_sf"/>
</dbReference>
<dbReference type="PANTHER" id="PTHR30502:SF0">
    <property type="entry name" value="PHOSPHOENOLPYRUVATE CARBOXYLASE FAMILY PROTEIN"/>
    <property type="match status" value="1"/>
</dbReference>
<accession>A0A318RI84</accession>
<comment type="caution">
    <text evidence="5">The sequence shown here is derived from an EMBL/GenBank/DDBJ whole genome shotgun (WGS) entry which is preliminary data.</text>
</comment>
<dbReference type="GO" id="GO:0005737">
    <property type="term" value="C:cytoplasm"/>
    <property type="evidence" value="ECO:0007669"/>
    <property type="project" value="TreeGrafter"/>
</dbReference>
<evidence type="ECO:0000256" key="1">
    <source>
        <dbReference type="ARBA" id="ARBA00005568"/>
    </source>
</evidence>
<sequence>MTNAAQSNTWNRQIHGDRAQIGMWIASGNAYSAEICAGAGLDWLMLDLEHVPNDIRSTLAQLQALAAYPVQVLVRPASGDPIAIKQLLDIGATNLIVPMVESADEARALVAATRYPPEGIRGVGSALARASRWNRISDYLATADDSVSLTVQVESAAALERLDEIAAVDGVDAVFIGPADLAASLGYLGKPEHPEMVALIEKALSQIKATGKAAGVNAFNPELAQRYMAAGASFVLVGADVTVLARGSEALTARFIPGPDKI</sequence>
<protein>
    <submittedName>
        <fullName evidence="5">2,4-dihydroxyhept-2-enedioate aldolase</fullName>
    </submittedName>
</protein>
<dbReference type="InterPro" id="IPR005000">
    <property type="entry name" value="Aldolase/citrate-lyase_domain"/>
</dbReference>
<dbReference type="Gene3D" id="3.20.20.60">
    <property type="entry name" value="Phosphoenolpyruvate-binding domains"/>
    <property type="match status" value="1"/>
</dbReference>
<dbReference type="GO" id="GO:0016832">
    <property type="term" value="F:aldehyde-lyase activity"/>
    <property type="evidence" value="ECO:0007669"/>
    <property type="project" value="TreeGrafter"/>
</dbReference>
<dbReference type="OrthoDB" id="86160at2"/>
<organism evidence="5 6">
    <name type="scientific">Williamsia limnetica</name>
    <dbReference type="NCBI Taxonomy" id="882452"/>
    <lineage>
        <taxon>Bacteria</taxon>
        <taxon>Bacillati</taxon>
        <taxon>Actinomycetota</taxon>
        <taxon>Actinomycetes</taxon>
        <taxon>Mycobacteriales</taxon>
        <taxon>Nocardiaceae</taxon>
        <taxon>Williamsia</taxon>
    </lineage>
</organism>
<dbReference type="AlphaFoldDB" id="A0A318RI84"/>
<name>A0A318RI84_WILLI</name>
<evidence type="ECO:0000256" key="3">
    <source>
        <dbReference type="ARBA" id="ARBA00023239"/>
    </source>
</evidence>
<evidence type="ECO:0000256" key="2">
    <source>
        <dbReference type="ARBA" id="ARBA00022723"/>
    </source>
</evidence>
<evidence type="ECO:0000259" key="4">
    <source>
        <dbReference type="Pfam" id="PF03328"/>
    </source>
</evidence>
<dbReference type="EMBL" id="QJSP01000007">
    <property type="protein sequence ID" value="PYE17018.1"/>
    <property type="molecule type" value="Genomic_DNA"/>
</dbReference>
<evidence type="ECO:0000313" key="6">
    <source>
        <dbReference type="Proteomes" id="UP000247591"/>
    </source>
</evidence>
<dbReference type="GO" id="GO:0046872">
    <property type="term" value="F:metal ion binding"/>
    <property type="evidence" value="ECO:0007669"/>
    <property type="project" value="UniProtKB-KW"/>
</dbReference>
<dbReference type="RefSeq" id="WP_110470067.1">
    <property type="nucleotide sequence ID" value="NZ_QJSP01000007.1"/>
</dbReference>
<keyword evidence="2" id="KW-0479">Metal-binding</keyword>
<dbReference type="InterPro" id="IPR050251">
    <property type="entry name" value="HpcH-HpaI_aldolase"/>
</dbReference>
<reference evidence="5 6" key="1">
    <citation type="submission" date="2018-06" db="EMBL/GenBank/DDBJ databases">
        <title>Genomic Encyclopedia of Type Strains, Phase IV (KMG-IV): sequencing the most valuable type-strain genomes for metagenomic binning, comparative biology and taxonomic classification.</title>
        <authorList>
            <person name="Goeker M."/>
        </authorList>
    </citation>
    <scope>NUCLEOTIDE SEQUENCE [LARGE SCALE GENOMIC DNA]</scope>
    <source>
        <strain evidence="5 6">DSM 45521</strain>
    </source>
</reference>
<evidence type="ECO:0000313" key="5">
    <source>
        <dbReference type="EMBL" id="PYE17018.1"/>
    </source>
</evidence>
<proteinExistence type="inferred from homology"/>